<evidence type="ECO:0000313" key="2">
    <source>
        <dbReference type="Proteomes" id="UP001057998"/>
    </source>
</evidence>
<proteinExistence type="predicted"/>
<name>A0ABY5GQS7_9GAMM</name>
<gene>
    <name evidence="1" type="ORF">NNL38_20205</name>
</gene>
<dbReference type="Proteomes" id="UP001057998">
    <property type="component" value="Chromosome 2"/>
</dbReference>
<sequence>MFALMLAAHKPAATLRRGDVVSLSGNPYDAAPVESVQAMLGGKVLVKQIGCHEQLIGSDNRVAVFCGCRRN</sequence>
<protein>
    <submittedName>
        <fullName evidence="1">Uncharacterized protein</fullName>
    </submittedName>
</protein>
<keyword evidence="2" id="KW-1185">Reference proteome</keyword>
<reference evidence="1" key="1">
    <citation type="submission" date="2022-07" db="EMBL/GenBank/DDBJ databases">
        <title>Genome sequencing of Photobacterium atrarenae GJH2-4.</title>
        <authorList>
            <person name="Park S.-J."/>
        </authorList>
    </citation>
    <scope>NUCLEOTIDE SEQUENCE</scope>
    <source>
        <strain evidence="1">GJH2-4</strain>
    </source>
</reference>
<organism evidence="1 2">
    <name type="scientific">Photobacterium atrarenae</name>
    <dbReference type="NCBI Taxonomy" id="865757"/>
    <lineage>
        <taxon>Bacteria</taxon>
        <taxon>Pseudomonadati</taxon>
        <taxon>Pseudomonadota</taxon>
        <taxon>Gammaproteobacteria</taxon>
        <taxon>Vibrionales</taxon>
        <taxon>Vibrionaceae</taxon>
        <taxon>Photobacterium</taxon>
    </lineage>
</organism>
<dbReference type="EMBL" id="CP101509">
    <property type="protein sequence ID" value="UTV30882.1"/>
    <property type="molecule type" value="Genomic_DNA"/>
</dbReference>
<accession>A0ABY5GQS7</accession>
<dbReference type="RefSeq" id="WP_255392252.1">
    <property type="nucleotide sequence ID" value="NZ_CP101509.1"/>
</dbReference>
<evidence type="ECO:0000313" key="1">
    <source>
        <dbReference type="EMBL" id="UTV30882.1"/>
    </source>
</evidence>